<gene>
    <name evidence="2" type="ORF">L0P92_43440</name>
</gene>
<dbReference type="Proteomes" id="UP001139384">
    <property type="component" value="Unassembled WGS sequence"/>
</dbReference>
<evidence type="ECO:0000313" key="2">
    <source>
        <dbReference type="EMBL" id="MCF1600344.1"/>
    </source>
</evidence>
<organism evidence="2 3">
    <name type="scientific">Streptomyces muensis</name>
    <dbReference type="NCBI Taxonomy" id="1077944"/>
    <lineage>
        <taxon>Bacteria</taxon>
        <taxon>Bacillati</taxon>
        <taxon>Actinomycetota</taxon>
        <taxon>Actinomycetes</taxon>
        <taxon>Kitasatosporales</taxon>
        <taxon>Streptomycetaceae</taxon>
        <taxon>Streptomyces</taxon>
    </lineage>
</organism>
<keyword evidence="1" id="KW-1133">Transmembrane helix</keyword>
<sequence>MQGSGRRPTPTGDRHWRGSVRFALGCALAFLGMTLLVDLDGETLTPARALLWLTLTALLFTILFPQRVTAGPGWLEVRGLLRRQSVRTDELVAIRQHGHLSALLTLRDTAGSHLTLDPRTLIANPLLWHELDTGVRRSRERGTLREGTDVLNKLAHQIDDATTQAVLRASDIS</sequence>
<keyword evidence="1" id="KW-0812">Transmembrane</keyword>
<accession>A0A9X1Q9F3</accession>
<proteinExistence type="predicted"/>
<evidence type="ECO:0000256" key="1">
    <source>
        <dbReference type="SAM" id="Phobius"/>
    </source>
</evidence>
<keyword evidence="3" id="KW-1185">Reference proteome</keyword>
<name>A0A9X1Q9F3_STRM4</name>
<dbReference type="AlphaFoldDB" id="A0A9X1Q9F3"/>
<feature type="transmembrane region" description="Helical" evidence="1">
    <location>
        <begin position="20"/>
        <end position="37"/>
    </location>
</feature>
<comment type="caution">
    <text evidence="2">The sequence shown here is derived from an EMBL/GenBank/DDBJ whole genome shotgun (WGS) entry which is preliminary data.</text>
</comment>
<reference evidence="2" key="1">
    <citation type="submission" date="2022-01" db="EMBL/GenBank/DDBJ databases">
        <title>Draft Genome Sequences of Seven Type Strains of the Genus Streptomyces.</title>
        <authorList>
            <person name="Aziz S."/>
            <person name="Coretto E."/>
            <person name="Chronakova A."/>
            <person name="Sproer C."/>
            <person name="Huber K."/>
            <person name="Nouioui I."/>
            <person name="Gross H."/>
        </authorList>
    </citation>
    <scope>NUCLEOTIDE SEQUENCE</scope>
    <source>
        <strain evidence="2">DSM 103493</strain>
    </source>
</reference>
<feature type="transmembrane region" description="Helical" evidence="1">
    <location>
        <begin position="49"/>
        <end position="65"/>
    </location>
</feature>
<dbReference type="EMBL" id="JAKEIP010000486">
    <property type="protein sequence ID" value="MCF1600344.1"/>
    <property type="molecule type" value="Genomic_DNA"/>
</dbReference>
<evidence type="ECO:0000313" key="3">
    <source>
        <dbReference type="Proteomes" id="UP001139384"/>
    </source>
</evidence>
<dbReference type="RefSeq" id="WP_234768649.1">
    <property type="nucleotide sequence ID" value="NZ_JAKEIP010000486.1"/>
</dbReference>
<keyword evidence="1" id="KW-0472">Membrane</keyword>
<protein>
    <submittedName>
        <fullName evidence="2">Uncharacterized protein</fullName>
    </submittedName>
</protein>